<keyword evidence="2" id="KW-1185">Reference proteome</keyword>
<gene>
    <name evidence="1" type="ORF">GGR39_002360</name>
</gene>
<reference evidence="1 2" key="1">
    <citation type="submission" date="2020-08" db="EMBL/GenBank/DDBJ databases">
        <title>Genomic Encyclopedia of Type Strains, Phase IV (KMG-IV): sequencing the most valuable type-strain genomes for metagenomic binning, comparative biology and taxonomic classification.</title>
        <authorList>
            <person name="Goeker M."/>
        </authorList>
    </citation>
    <scope>NUCLEOTIDE SEQUENCE [LARGE SCALE GENOMIC DNA]</scope>
    <source>
        <strain evidence="1 2">DSM 27568</strain>
    </source>
</reference>
<sequence length="71" mass="7628">MAFQQSDLDGLDAAIAAGVRKVTFADGRSTEYQNLDQMLAARNLIAGEVAGPGNTAARRRRRVIIGRVGRL</sequence>
<proteinExistence type="predicted"/>
<organism evidence="1 2">
    <name type="scientific">Novosphingobium fluoreni</name>
    <dbReference type="NCBI Taxonomy" id="1391222"/>
    <lineage>
        <taxon>Bacteria</taxon>
        <taxon>Pseudomonadati</taxon>
        <taxon>Pseudomonadota</taxon>
        <taxon>Alphaproteobacteria</taxon>
        <taxon>Sphingomonadales</taxon>
        <taxon>Sphingomonadaceae</taxon>
        <taxon>Novosphingobium</taxon>
    </lineage>
</organism>
<name>A0A7W6BZE2_9SPHN</name>
<dbReference type="AlphaFoldDB" id="A0A7W6BZE2"/>
<evidence type="ECO:0000313" key="2">
    <source>
        <dbReference type="Proteomes" id="UP000561459"/>
    </source>
</evidence>
<dbReference type="RefSeq" id="WP_183617290.1">
    <property type="nucleotide sequence ID" value="NZ_JACIDY010000005.1"/>
</dbReference>
<accession>A0A7W6BZE2</accession>
<comment type="caution">
    <text evidence="1">The sequence shown here is derived from an EMBL/GenBank/DDBJ whole genome shotgun (WGS) entry which is preliminary data.</text>
</comment>
<dbReference type="EMBL" id="JACIDY010000005">
    <property type="protein sequence ID" value="MBB3940703.1"/>
    <property type="molecule type" value="Genomic_DNA"/>
</dbReference>
<dbReference type="NCBIfam" id="NF047331">
    <property type="entry name" value="phage_HTJ"/>
    <property type="match status" value="1"/>
</dbReference>
<evidence type="ECO:0000313" key="1">
    <source>
        <dbReference type="EMBL" id="MBB3940703.1"/>
    </source>
</evidence>
<dbReference type="Proteomes" id="UP000561459">
    <property type="component" value="Unassembled WGS sequence"/>
</dbReference>
<protein>
    <submittedName>
        <fullName evidence="1">Uncharacterized protein</fullName>
    </submittedName>
</protein>